<dbReference type="EMBL" id="JBHUCM010000003">
    <property type="protein sequence ID" value="MFD1535753.1"/>
    <property type="molecule type" value="Genomic_DNA"/>
</dbReference>
<keyword evidence="1 4" id="KW-0489">Methyltransferase</keyword>
<keyword evidence="2 4" id="KW-0808">Transferase</keyword>
<dbReference type="CDD" id="cd02440">
    <property type="entry name" value="AdoMet_MTases"/>
    <property type="match status" value="1"/>
</dbReference>
<evidence type="ECO:0000259" key="3">
    <source>
        <dbReference type="Pfam" id="PF13649"/>
    </source>
</evidence>
<dbReference type="Proteomes" id="UP001597097">
    <property type="component" value="Unassembled WGS sequence"/>
</dbReference>
<dbReference type="PANTHER" id="PTHR43861">
    <property type="entry name" value="TRANS-ACONITATE 2-METHYLTRANSFERASE-RELATED"/>
    <property type="match status" value="1"/>
</dbReference>
<protein>
    <submittedName>
        <fullName evidence="4">Class I SAM-dependent methyltransferase</fullName>
        <ecNumber evidence="4">2.1.1.-</ecNumber>
    </submittedName>
</protein>
<comment type="caution">
    <text evidence="4">The sequence shown here is derived from an EMBL/GenBank/DDBJ whole genome shotgun (WGS) entry which is preliminary data.</text>
</comment>
<keyword evidence="5" id="KW-1185">Reference proteome</keyword>
<dbReference type="InterPro" id="IPR041698">
    <property type="entry name" value="Methyltransf_25"/>
</dbReference>
<name>A0ABW4G048_9ACTN</name>
<dbReference type="Pfam" id="PF13649">
    <property type="entry name" value="Methyltransf_25"/>
    <property type="match status" value="1"/>
</dbReference>
<sequence length="212" mass="22683">MSEPIFPTAGSPSDPIAVTTAGYDRIASVFDARTKRPDDVFVQHRQRFADTISSSGTVADLGCGPGRDAAWLAGLGHRVVGVDLSPGMARLAAARGVPVLLGDLRRPPLAPGSLTGLWSSAALLHVPPQDTEDTLRTWSQTLRPGGALGLSTSAGDGEGWESVPYATEVRRWFVHRDPRALLNLLARTGFEVVGHGLHTTYRTWLSVIAVRR</sequence>
<proteinExistence type="predicted"/>
<evidence type="ECO:0000313" key="5">
    <source>
        <dbReference type="Proteomes" id="UP001597097"/>
    </source>
</evidence>
<dbReference type="EC" id="2.1.1.-" evidence="4"/>
<dbReference type="PANTHER" id="PTHR43861:SF1">
    <property type="entry name" value="TRANS-ACONITATE 2-METHYLTRANSFERASE"/>
    <property type="match status" value="1"/>
</dbReference>
<dbReference type="RefSeq" id="WP_219536285.1">
    <property type="nucleotide sequence ID" value="NZ_JAHKRM010000029.1"/>
</dbReference>
<dbReference type="GO" id="GO:0008168">
    <property type="term" value="F:methyltransferase activity"/>
    <property type="evidence" value="ECO:0007669"/>
    <property type="project" value="UniProtKB-KW"/>
</dbReference>
<evidence type="ECO:0000256" key="1">
    <source>
        <dbReference type="ARBA" id="ARBA00022603"/>
    </source>
</evidence>
<evidence type="ECO:0000256" key="2">
    <source>
        <dbReference type="ARBA" id="ARBA00022679"/>
    </source>
</evidence>
<gene>
    <name evidence="4" type="ORF">ACFSJ0_01830</name>
</gene>
<accession>A0ABW4G048</accession>
<organism evidence="4 5">
    <name type="scientific">Nonomuraea guangzhouensis</name>
    <dbReference type="NCBI Taxonomy" id="1291555"/>
    <lineage>
        <taxon>Bacteria</taxon>
        <taxon>Bacillati</taxon>
        <taxon>Actinomycetota</taxon>
        <taxon>Actinomycetes</taxon>
        <taxon>Streptosporangiales</taxon>
        <taxon>Streptosporangiaceae</taxon>
        <taxon>Nonomuraea</taxon>
    </lineage>
</organism>
<evidence type="ECO:0000313" key="4">
    <source>
        <dbReference type="EMBL" id="MFD1535753.1"/>
    </source>
</evidence>
<feature type="domain" description="Methyltransferase" evidence="3">
    <location>
        <begin position="58"/>
        <end position="146"/>
    </location>
</feature>
<reference evidence="5" key="1">
    <citation type="journal article" date="2019" name="Int. J. Syst. Evol. Microbiol.">
        <title>The Global Catalogue of Microorganisms (GCM) 10K type strain sequencing project: providing services to taxonomists for standard genome sequencing and annotation.</title>
        <authorList>
            <consortium name="The Broad Institute Genomics Platform"/>
            <consortium name="The Broad Institute Genome Sequencing Center for Infectious Disease"/>
            <person name="Wu L."/>
            <person name="Ma J."/>
        </authorList>
    </citation>
    <scope>NUCLEOTIDE SEQUENCE [LARGE SCALE GENOMIC DNA]</scope>
    <source>
        <strain evidence="5">CGMCC 1.15399</strain>
    </source>
</reference>
<dbReference type="GO" id="GO:0032259">
    <property type="term" value="P:methylation"/>
    <property type="evidence" value="ECO:0007669"/>
    <property type="project" value="UniProtKB-KW"/>
</dbReference>